<keyword evidence="2" id="KW-0812">Transmembrane</keyword>
<proteinExistence type="predicted"/>
<keyword evidence="2" id="KW-0472">Membrane</keyword>
<reference evidence="4" key="1">
    <citation type="submission" date="2013-10" db="EMBL/GenBank/DDBJ databases">
        <title>Genome sequencing of Onchocerca volvulus.</title>
        <authorList>
            <person name="Cotton J."/>
            <person name="Tsai J."/>
            <person name="Stanley E."/>
            <person name="Tracey A."/>
            <person name="Holroyd N."/>
            <person name="Lustigman S."/>
            <person name="Berriman M."/>
        </authorList>
    </citation>
    <scope>NUCLEOTIDE SEQUENCE</scope>
</reference>
<dbReference type="Proteomes" id="UP000024404">
    <property type="component" value="Unassembled WGS sequence"/>
</dbReference>
<accession>A0A8R1TPV5</accession>
<sequence length="71" mass="8374">MSNRSKLLKVSASSQTEEKEYRSSQRLVWILVIVIRMIRLNAFLIYNVEKMNNKGNSIVLLSWTTNNWNEN</sequence>
<keyword evidence="4" id="KW-1185">Reference proteome</keyword>
<keyword evidence="2" id="KW-1133">Transmembrane helix</keyword>
<feature type="region of interest" description="Disordered" evidence="1">
    <location>
        <begin position="1"/>
        <end position="20"/>
    </location>
</feature>
<organism evidence="3 4">
    <name type="scientific">Onchocerca volvulus</name>
    <dbReference type="NCBI Taxonomy" id="6282"/>
    <lineage>
        <taxon>Eukaryota</taxon>
        <taxon>Metazoa</taxon>
        <taxon>Ecdysozoa</taxon>
        <taxon>Nematoda</taxon>
        <taxon>Chromadorea</taxon>
        <taxon>Rhabditida</taxon>
        <taxon>Spirurina</taxon>
        <taxon>Spiruromorpha</taxon>
        <taxon>Filarioidea</taxon>
        <taxon>Onchocercidae</taxon>
        <taxon>Onchocerca</taxon>
    </lineage>
</organism>
<name>A0A8R1TPV5_ONCVO</name>
<evidence type="ECO:0000256" key="1">
    <source>
        <dbReference type="SAM" id="MobiDB-lite"/>
    </source>
</evidence>
<evidence type="ECO:0000313" key="4">
    <source>
        <dbReference type="Proteomes" id="UP000024404"/>
    </source>
</evidence>
<reference evidence="3" key="2">
    <citation type="submission" date="2022-06" db="UniProtKB">
        <authorList>
            <consortium name="EnsemblMetazoa"/>
        </authorList>
    </citation>
    <scope>IDENTIFICATION</scope>
</reference>
<dbReference type="EMBL" id="CMVM020000075">
    <property type="status" value="NOT_ANNOTATED_CDS"/>
    <property type="molecule type" value="Genomic_DNA"/>
</dbReference>
<dbReference type="AlphaFoldDB" id="A0A8R1TPV5"/>
<feature type="compositionally biased region" description="Polar residues" evidence="1">
    <location>
        <begin position="1"/>
        <end position="15"/>
    </location>
</feature>
<evidence type="ECO:0000313" key="3">
    <source>
        <dbReference type="EnsemblMetazoa" id="OVOC2545.1"/>
    </source>
</evidence>
<dbReference type="EnsemblMetazoa" id="OVOC2545.1">
    <property type="protein sequence ID" value="OVOC2545.1"/>
    <property type="gene ID" value="WBGene00239354"/>
</dbReference>
<protein>
    <submittedName>
        <fullName evidence="3">Uncharacterized protein</fullName>
    </submittedName>
</protein>
<evidence type="ECO:0000256" key="2">
    <source>
        <dbReference type="SAM" id="Phobius"/>
    </source>
</evidence>
<feature type="transmembrane region" description="Helical" evidence="2">
    <location>
        <begin position="27"/>
        <end position="46"/>
    </location>
</feature>